<comment type="caution">
    <text evidence="3">The sequence shown here is derived from an EMBL/GenBank/DDBJ whole genome shotgun (WGS) entry which is preliminary data.</text>
</comment>
<sequence>MTKRTQTRSDAFETPPRSTVTVLAVALAGLAALALLGAGAGLATAQADGPTVSVTDTELSPSGTATVDVVLTSAPNGLAGYNVVLTVDDPDVVRIESASYPDRFGLTTDPAIGDEGRTVTLEAADTGSTIDAGASDVTLATVEIAGDAPGQAELAVDPRQVDANDGDRVRPADRAGALTVAADSSSASTSGARGAESPSTGPIDELGGNADGLPIGLVVLLGAVAAISALSALAVSRRRS</sequence>
<dbReference type="Gene3D" id="2.60.40.680">
    <property type="match status" value="1"/>
</dbReference>
<keyword evidence="4" id="KW-1185">Reference proteome</keyword>
<evidence type="ECO:0000256" key="2">
    <source>
        <dbReference type="SAM" id="Phobius"/>
    </source>
</evidence>
<dbReference type="eggNOG" id="arCOG02483">
    <property type="taxonomic scope" value="Archaea"/>
</dbReference>
<accession>M0DN48</accession>
<evidence type="ECO:0000313" key="4">
    <source>
        <dbReference type="Proteomes" id="UP000011514"/>
    </source>
</evidence>
<protein>
    <recommendedName>
        <fullName evidence="5">Cell surface protein</fullName>
    </recommendedName>
</protein>
<gene>
    <name evidence="3" type="ORF">C471_14997</name>
</gene>
<feature type="transmembrane region" description="Helical" evidence="2">
    <location>
        <begin position="213"/>
        <end position="235"/>
    </location>
</feature>
<dbReference type="OrthoDB" id="330298at2157"/>
<organism evidence="3 4">
    <name type="scientific">Halorubrum saccharovorum DSM 1137</name>
    <dbReference type="NCBI Taxonomy" id="1227484"/>
    <lineage>
        <taxon>Archaea</taxon>
        <taxon>Methanobacteriati</taxon>
        <taxon>Methanobacteriota</taxon>
        <taxon>Stenosarchaea group</taxon>
        <taxon>Halobacteria</taxon>
        <taxon>Halobacteriales</taxon>
        <taxon>Haloferacaceae</taxon>
        <taxon>Halorubrum</taxon>
    </lineage>
</organism>
<dbReference type="RefSeq" id="WP_004050342.1">
    <property type="nucleotide sequence ID" value="NZ_AOJE01000070.1"/>
</dbReference>
<dbReference type="Proteomes" id="UP000011514">
    <property type="component" value="Unassembled WGS sequence"/>
</dbReference>
<evidence type="ECO:0000313" key="3">
    <source>
        <dbReference type="EMBL" id="ELZ36127.1"/>
    </source>
</evidence>
<reference evidence="3 4" key="1">
    <citation type="journal article" date="2014" name="PLoS Genet.">
        <title>Phylogenetically driven sequencing of extremely halophilic archaea reveals strategies for static and dynamic osmo-response.</title>
        <authorList>
            <person name="Becker E.A."/>
            <person name="Seitzer P.M."/>
            <person name="Tritt A."/>
            <person name="Larsen D."/>
            <person name="Krusor M."/>
            <person name="Yao A.I."/>
            <person name="Wu D."/>
            <person name="Madern D."/>
            <person name="Eisen J.A."/>
            <person name="Darling A.E."/>
            <person name="Facciotti M.T."/>
        </authorList>
    </citation>
    <scope>NUCLEOTIDE SEQUENCE [LARGE SCALE GENOMIC DNA]</scope>
    <source>
        <strain evidence="3 4">DSM 1137</strain>
    </source>
</reference>
<dbReference type="PATRIC" id="fig|1227484.4.peg.2951"/>
<name>M0DN48_9EURY</name>
<evidence type="ECO:0000256" key="1">
    <source>
        <dbReference type="SAM" id="MobiDB-lite"/>
    </source>
</evidence>
<proteinExistence type="predicted"/>
<dbReference type="EMBL" id="AOJE01000070">
    <property type="protein sequence ID" value="ELZ36127.1"/>
    <property type="molecule type" value="Genomic_DNA"/>
</dbReference>
<keyword evidence="2" id="KW-1133">Transmembrane helix</keyword>
<feature type="compositionally biased region" description="Low complexity" evidence="1">
    <location>
        <begin position="178"/>
        <end position="197"/>
    </location>
</feature>
<feature type="region of interest" description="Disordered" evidence="1">
    <location>
        <begin position="178"/>
        <end position="206"/>
    </location>
</feature>
<dbReference type="AlphaFoldDB" id="M0DN48"/>
<evidence type="ECO:0008006" key="5">
    <source>
        <dbReference type="Google" id="ProtNLM"/>
    </source>
</evidence>
<dbReference type="STRING" id="1227484.C471_14997"/>
<keyword evidence="2" id="KW-0472">Membrane</keyword>
<keyword evidence="2" id="KW-0812">Transmembrane</keyword>